<dbReference type="Proteomes" id="UP000693970">
    <property type="component" value="Unassembled WGS sequence"/>
</dbReference>
<reference evidence="3" key="2">
    <citation type="submission" date="2021-04" db="EMBL/GenBank/DDBJ databases">
        <authorList>
            <person name="Podell S."/>
        </authorList>
    </citation>
    <scope>NUCLEOTIDE SEQUENCE</scope>
    <source>
        <strain evidence="3">Hildebrandi</strain>
    </source>
</reference>
<dbReference type="InterPro" id="IPR049227">
    <property type="entry name" value="DUF6824"/>
</dbReference>
<dbReference type="Pfam" id="PF20710">
    <property type="entry name" value="DUF6824"/>
    <property type="match status" value="1"/>
</dbReference>
<gene>
    <name evidence="3" type="ORF">IV203_026583</name>
</gene>
<dbReference type="AlphaFoldDB" id="A0A9K3PXD4"/>
<evidence type="ECO:0000259" key="2">
    <source>
        <dbReference type="Pfam" id="PF20710"/>
    </source>
</evidence>
<keyword evidence="4" id="KW-1185">Reference proteome</keyword>
<protein>
    <recommendedName>
        <fullName evidence="2">DUF6824 domain-containing protein</fullName>
    </recommendedName>
</protein>
<evidence type="ECO:0000256" key="1">
    <source>
        <dbReference type="SAM" id="MobiDB-lite"/>
    </source>
</evidence>
<feature type="region of interest" description="Disordered" evidence="1">
    <location>
        <begin position="519"/>
        <end position="540"/>
    </location>
</feature>
<evidence type="ECO:0000313" key="4">
    <source>
        <dbReference type="Proteomes" id="UP000693970"/>
    </source>
</evidence>
<name>A0A9K3PXD4_9STRA</name>
<reference evidence="3" key="1">
    <citation type="journal article" date="2021" name="Sci. Rep.">
        <title>Diploid genomic architecture of Nitzschia inconspicua, an elite biomass production diatom.</title>
        <authorList>
            <person name="Oliver A."/>
            <person name="Podell S."/>
            <person name="Pinowska A."/>
            <person name="Traller J.C."/>
            <person name="Smith S.R."/>
            <person name="McClure R."/>
            <person name="Beliaev A."/>
            <person name="Bohutskyi P."/>
            <person name="Hill E.A."/>
            <person name="Rabines A."/>
            <person name="Zheng H."/>
            <person name="Allen L.Z."/>
            <person name="Kuo A."/>
            <person name="Grigoriev I.V."/>
            <person name="Allen A.E."/>
            <person name="Hazlebeck D."/>
            <person name="Allen E.E."/>
        </authorList>
    </citation>
    <scope>NUCLEOTIDE SEQUENCE</scope>
    <source>
        <strain evidence="3">Hildebrandi</strain>
    </source>
</reference>
<sequence length="540" mass="61314">MLQQSECPFTMNINLTTRHDGMSFSQSSPYPTSGTNPPLIQSCSVGKAARGDSNNNVFSSHPNEACSERSDIKKSKVIAWRGFCEREKRIKWDPKQSTVLTKKYKDINLVDIKLDEVGPYDVVFIGRGGTGYKVLRKKKEHCGYVWYRSMIEIVRPGFLLCHGKKERMKLSRWIVNKVRDFGGRFIEKEKKTGLYKDVGDSVAQMRTSMALRDQRQWKTMLQACTDDFDLYGNILMSIRIEDIFRECEIDVSKLRSSVPSTDPSIRGVPGTGVVPSAVPSAATLTTLVPSPSFYHSASSGMPIGVTGSLCNAVLPKMRSPSLGGNMMCSPVSSPATMKRETFGSPSIGSRPRLLDMEKQILQHEIMRERQTILMRQERLAQLEVEQQMMLQRDHPLQYRASYGNSQRHMSELQMMRHKIYQDAMMQDQLDARLAERDLEQRALMSQRLPQTIVGSGRGQQWDPQMMMTDSLQDQHLFQSHVPLRGGWGVTRQDLLGDKAIQCTKQEERSYKLQRKTFVDETSDQSCSYEDGSQSEDESQG</sequence>
<comment type="caution">
    <text evidence="3">The sequence shown here is derived from an EMBL/GenBank/DDBJ whole genome shotgun (WGS) entry which is preliminary data.</text>
</comment>
<evidence type="ECO:0000313" key="3">
    <source>
        <dbReference type="EMBL" id="KAG7363223.1"/>
    </source>
</evidence>
<dbReference type="EMBL" id="JAGRRH010000010">
    <property type="protein sequence ID" value="KAG7363223.1"/>
    <property type="molecule type" value="Genomic_DNA"/>
</dbReference>
<feature type="domain" description="DUF6824" evidence="2">
    <location>
        <begin position="137"/>
        <end position="213"/>
    </location>
</feature>
<accession>A0A9K3PXD4</accession>
<organism evidence="3 4">
    <name type="scientific">Nitzschia inconspicua</name>
    <dbReference type="NCBI Taxonomy" id="303405"/>
    <lineage>
        <taxon>Eukaryota</taxon>
        <taxon>Sar</taxon>
        <taxon>Stramenopiles</taxon>
        <taxon>Ochrophyta</taxon>
        <taxon>Bacillariophyta</taxon>
        <taxon>Bacillariophyceae</taxon>
        <taxon>Bacillariophycidae</taxon>
        <taxon>Bacillariales</taxon>
        <taxon>Bacillariaceae</taxon>
        <taxon>Nitzschia</taxon>
    </lineage>
</organism>
<proteinExistence type="predicted"/>